<keyword evidence="4" id="KW-0812">Transmembrane</keyword>
<dbReference type="RefSeq" id="WP_263037663.1">
    <property type="nucleotide sequence ID" value="NZ_JAOTPL010000007.1"/>
</dbReference>
<dbReference type="EMBL" id="JAOTPL010000007">
    <property type="protein sequence ID" value="MCU7694177.1"/>
    <property type="molecule type" value="Genomic_DNA"/>
</dbReference>
<keyword evidence="4" id="KW-1133">Transmembrane helix</keyword>
<dbReference type="AlphaFoldDB" id="A0AAE3IL15"/>
<organism evidence="6 7">
    <name type="scientific">Haoranjiania flava</name>
    <dbReference type="NCBI Taxonomy" id="1856322"/>
    <lineage>
        <taxon>Bacteria</taxon>
        <taxon>Pseudomonadati</taxon>
        <taxon>Bacteroidota</taxon>
        <taxon>Chitinophagia</taxon>
        <taxon>Chitinophagales</taxon>
        <taxon>Chitinophagaceae</taxon>
        <taxon>Haoranjiania</taxon>
    </lineage>
</organism>
<dbReference type="Pfam" id="PF00535">
    <property type="entry name" value="Glycos_transf_2"/>
    <property type="match status" value="1"/>
</dbReference>
<dbReference type="SUPFAM" id="SSF53448">
    <property type="entry name" value="Nucleotide-diphospho-sugar transferases"/>
    <property type="match status" value="1"/>
</dbReference>
<evidence type="ECO:0000256" key="1">
    <source>
        <dbReference type="ARBA" id="ARBA00006739"/>
    </source>
</evidence>
<dbReference type="InterPro" id="IPR001173">
    <property type="entry name" value="Glyco_trans_2-like"/>
</dbReference>
<dbReference type="PANTHER" id="PTHR43179:SF12">
    <property type="entry name" value="GALACTOFURANOSYLTRANSFERASE GLFT2"/>
    <property type="match status" value="1"/>
</dbReference>
<dbReference type="PANTHER" id="PTHR43179">
    <property type="entry name" value="RHAMNOSYLTRANSFERASE WBBL"/>
    <property type="match status" value="1"/>
</dbReference>
<dbReference type="GO" id="GO:0016757">
    <property type="term" value="F:glycosyltransferase activity"/>
    <property type="evidence" value="ECO:0007669"/>
    <property type="project" value="UniProtKB-KW"/>
</dbReference>
<gene>
    <name evidence="6" type="ORF">OD355_06580</name>
</gene>
<evidence type="ECO:0000313" key="6">
    <source>
        <dbReference type="EMBL" id="MCU7694177.1"/>
    </source>
</evidence>
<accession>A0AAE3IL15</accession>
<sequence>MLILLFLQPVKLVSIITVNYNQPGVTIEFLRSVKKHAASDNIEIIVADNAPVKDYEQAFREAYADIKYIYLNDNLGFAGGNNAGIRIAAGEFILLLNNDTEITEGFIHTMVETMEQNPGIGMLSPLIKYYDDKTTIQYAGFTKMNYLTARNKAIAYKEKDCGQYDGRSYPTHFCHGAAVMFRKADLKKTGLMHEDYFLYYEEMDWSERFKKAGKEIWFTGKAKIYHKESMSVGRQSPIKTYFISRNRMLFIRRNTSLLNTFLFSIYYTCCVIPKEIIFYLKKGRKDLAKYTLKGLSWNYKNNKEAKNTGLKIFKLY</sequence>
<evidence type="ECO:0000256" key="4">
    <source>
        <dbReference type="SAM" id="Phobius"/>
    </source>
</evidence>
<keyword evidence="4" id="KW-0472">Membrane</keyword>
<keyword evidence="3" id="KW-0808">Transferase</keyword>
<reference evidence="6" key="1">
    <citation type="submission" date="2022-10" db="EMBL/GenBank/DDBJ databases">
        <authorList>
            <person name="Kim H.S."/>
            <person name="Kim J.-S."/>
            <person name="Suh M.K."/>
            <person name="Eom M.K."/>
            <person name="Lee J.-S."/>
        </authorList>
    </citation>
    <scope>NUCLEOTIDE SEQUENCE</scope>
    <source>
        <strain evidence="6">LIP-5</strain>
    </source>
</reference>
<comment type="similarity">
    <text evidence="1">Belongs to the glycosyltransferase 2 family.</text>
</comment>
<evidence type="ECO:0000259" key="5">
    <source>
        <dbReference type="Pfam" id="PF00535"/>
    </source>
</evidence>
<feature type="domain" description="Glycosyltransferase 2-like" evidence="5">
    <location>
        <begin position="14"/>
        <end position="188"/>
    </location>
</feature>
<evidence type="ECO:0000313" key="7">
    <source>
        <dbReference type="Proteomes" id="UP001209317"/>
    </source>
</evidence>
<dbReference type="Proteomes" id="UP001209317">
    <property type="component" value="Unassembled WGS sequence"/>
</dbReference>
<feature type="transmembrane region" description="Helical" evidence="4">
    <location>
        <begin position="257"/>
        <end position="280"/>
    </location>
</feature>
<keyword evidence="2" id="KW-0328">Glycosyltransferase</keyword>
<comment type="caution">
    <text evidence="6">The sequence shown here is derived from an EMBL/GenBank/DDBJ whole genome shotgun (WGS) entry which is preliminary data.</text>
</comment>
<dbReference type="Gene3D" id="3.90.550.10">
    <property type="entry name" value="Spore Coat Polysaccharide Biosynthesis Protein SpsA, Chain A"/>
    <property type="match status" value="1"/>
</dbReference>
<dbReference type="InterPro" id="IPR029044">
    <property type="entry name" value="Nucleotide-diphossugar_trans"/>
</dbReference>
<name>A0AAE3IL15_9BACT</name>
<keyword evidence="7" id="KW-1185">Reference proteome</keyword>
<dbReference type="CDD" id="cd04186">
    <property type="entry name" value="GT_2_like_c"/>
    <property type="match status" value="1"/>
</dbReference>
<protein>
    <submittedName>
        <fullName evidence="6">Glycosyltransferase family 2 protein</fullName>
    </submittedName>
</protein>
<proteinExistence type="inferred from homology"/>
<evidence type="ECO:0000256" key="2">
    <source>
        <dbReference type="ARBA" id="ARBA00022676"/>
    </source>
</evidence>
<evidence type="ECO:0000256" key="3">
    <source>
        <dbReference type="ARBA" id="ARBA00022679"/>
    </source>
</evidence>